<dbReference type="PANTHER" id="PTHR36057">
    <property type="match status" value="1"/>
</dbReference>
<sequence>MVVELFTSQGCSSCPPADRLMAQLARRADVLPLALHVDYWDYLGWKDVLADPQYTHRQKSYARAHGKRMIYTPQMIVAGTGFIKGSHPMQLAEYIEIMQKRAPEYQIRVTAEAGGRYRVLAHALRGAELGPMVVQLVHYLPNKPIQILRGENAGVQMNYVNVVTHWAPVAEWDGRSDLNIEIDAGRDEPGAVLLQRQGFGAIEAAARLPQ</sequence>
<dbReference type="Proteomes" id="UP000265848">
    <property type="component" value="Unassembled WGS sequence"/>
</dbReference>
<dbReference type="OrthoDB" id="9808254at2"/>
<name>A0A399IXG4_9RHOB</name>
<dbReference type="AlphaFoldDB" id="A0A399IXG4"/>
<dbReference type="InterPro" id="IPR036249">
    <property type="entry name" value="Thioredoxin-like_sf"/>
</dbReference>
<dbReference type="InterPro" id="IPR010634">
    <property type="entry name" value="DUF1223"/>
</dbReference>
<dbReference type="EMBL" id="QWJJ01000022">
    <property type="protein sequence ID" value="RII37117.1"/>
    <property type="molecule type" value="Genomic_DNA"/>
</dbReference>
<accession>A0A399IXG4</accession>
<dbReference type="Pfam" id="PF06764">
    <property type="entry name" value="DUF1223"/>
    <property type="match status" value="1"/>
</dbReference>
<dbReference type="SUPFAM" id="SSF52833">
    <property type="entry name" value="Thioredoxin-like"/>
    <property type="match status" value="1"/>
</dbReference>
<evidence type="ECO:0000313" key="1">
    <source>
        <dbReference type="EMBL" id="RII37117.1"/>
    </source>
</evidence>
<protein>
    <submittedName>
        <fullName evidence="1">DUF1223 domain-containing protein</fullName>
    </submittedName>
</protein>
<dbReference type="PANTHER" id="PTHR36057:SF1">
    <property type="entry name" value="LIPOPROTEIN LIPID ATTACHMENT SITE-LIKE PROTEIN, PUTATIVE (DUF1223)-RELATED"/>
    <property type="match status" value="1"/>
</dbReference>
<proteinExistence type="predicted"/>
<gene>
    <name evidence="1" type="ORF">DL237_18985</name>
</gene>
<keyword evidence="2" id="KW-1185">Reference proteome</keyword>
<comment type="caution">
    <text evidence="1">The sequence shown here is derived from an EMBL/GenBank/DDBJ whole genome shotgun (WGS) entry which is preliminary data.</text>
</comment>
<organism evidence="1 2">
    <name type="scientific">Pseudooceanicola sediminis</name>
    <dbReference type="NCBI Taxonomy" id="2211117"/>
    <lineage>
        <taxon>Bacteria</taxon>
        <taxon>Pseudomonadati</taxon>
        <taxon>Pseudomonadota</taxon>
        <taxon>Alphaproteobacteria</taxon>
        <taxon>Rhodobacterales</taxon>
        <taxon>Paracoccaceae</taxon>
        <taxon>Pseudooceanicola</taxon>
    </lineage>
</organism>
<evidence type="ECO:0000313" key="2">
    <source>
        <dbReference type="Proteomes" id="UP000265848"/>
    </source>
</evidence>
<reference evidence="1 2" key="1">
    <citation type="submission" date="2018-08" db="EMBL/GenBank/DDBJ databases">
        <title>Pseudooceanicola sediminis CY03 in the family Rhodobacteracea.</title>
        <authorList>
            <person name="Zhang Y.-J."/>
        </authorList>
    </citation>
    <scope>NUCLEOTIDE SEQUENCE [LARGE SCALE GENOMIC DNA]</scope>
    <source>
        <strain evidence="1 2">CY03</strain>
    </source>
</reference>